<reference evidence="1" key="1">
    <citation type="submission" date="2022-08" db="EMBL/GenBank/DDBJ databases">
        <title>Genome Sequence of Fusarium decemcellulare.</title>
        <authorList>
            <person name="Buettner E."/>
        </authorList>
    </citation>
    <scope>NUCLEOTIDE SEQUENCE</scope>
    <source>
        <strain evidence="1">Babe19</strain>
    </source>
</reference>
<dbReference type="EMBL" id="JANRMS010005762">
    <property type="protein sequence ID" value="KAJ3500939.1"/>
    <property type="molecule type" value="Genomic_DNA"/>
</dbReference>
<name>A0ACC1RBW9_9HYPO</name>
<accession>A0ACC1RBW9</accession>
<keyword evidence="2" id="KW-1185">Reference proteome</keyword>
<sequence>MPEPLIWSRRSRIGQPEVSDCAIGEWAALSVPSHWISPTKAYVDMITQGVRGPDVPIDIRPRRSSTLLWEENANRLKQMIMMFSSTLERLTHAVGCRACSVLSRRPSSPVCNMHVWQLRLQSQPLILLASSFQHHHQEPRLVAMKLGARKSGWAVSKCEVPNSRWRRCLPTYAVGHANKRSDRLMVRASRSATRGGMPLLSKKTLSTSLILGRSGTDGLDISWYPAPSLADHDVAIFAQAGLGA</sequence>
<proteinExistence type="predicted"/>
<gene>
    <name evidence="1" type="ORF">NM208_g17039</name>
</gene>
<protein>
    <submittedName>
        <fullName evidence="1">Uncharacterized protein</fullName>
    </submittedName>
</protein>
<evidence type="ECO:0000313" key="1">
    <source>
        <dbReference type="EMBL" id="KAJ3500939.1"/>
    </source>
</evidence>
<evidence type="ECO:0000313" key="2">
    <source>
        <dbReference type="Proteomes" id="UP001148629"/>
    </source>
</evidence>
<organism evidence="1 2">
    <name type="scientific">Fusarium decemcellulare</name>
    <dbReference type="NCBI Taxonomy" id="57161"/>
    <lineage>
        <taxon>Eukaryota</taxon>
        <taxon>Fungi</taxon>
        <taxon>Dikarya</taxon>
        <taxon>Ascomycota</taxon>
        <taxon>Pezizomycotina</taxon>
        <taxon>Sordariomycetes</taxon>
        <taxon>Hypocreomycetidae</taxon>
        <taxon>Hypocreales</taxon>
        <taxon>Nectriaceae</taxon>
        <taxon>Fusarium</taxon>
        <taxon>Fusarium decemcellulare species complex</taxon>
    </lineage>
</organism>
<comment type="caution">
    <text evidence="1">The sequence shown here is derived from an EMBL/GenBank/DDBJ whole genome shotgun (WGS) entry which is preliminary data.</text>
</comment>
<dbReference type="Proteomes" id="UP001148629">
    <property type="component" value="Unassembled WGS sequence"/>
</dbReference>